<evidence type="ECO:0000259" key="18">
    <source>
        <dbReference type="PROSITE" id="PS51204"/>
    </source>
</evidence>
<dbReference type="InterPro" id="IPR001005">
    <property type="entry name" value="SANT/Myb"/>
</dbReference>
<dbReference type="FunFam" id="1.10.10.60:FF:000484">
    <property type="entry name" value="Chromatin modification-related protein EAF1"/>
    <property type="match status" value="1"/>
</dbReference>
<evidence type="ECO:0000256" key="9">
    <source>
        <dbReference type="ARBA" id="ARBA00023204"/>
    </source>
</evidence>
<keyword evidence="10" id="KW-0539">Nucleus</keyword>
<feature type="compositionally biased region" description="Polar residues" evidence="16">
    <location>
        <begin position="765"/>
        <end position="776"/>
    </location>
</feature>
<keyword evidence="7" id="KW-0010">Activator</keyword>
<feature type="compositionally biased region" description="Basic and acidic residues" evidence="16">
    <location>
        <begin position="98"/>
        <end position="122"/>
    </location>
</feature>
<dbReference type="InterPro" id="IPR014012">
    <property type="entry name" value="HSA_dom"/>
</dbReference>
<dbReference type="EMBL" id="CP014242">
    <property type="protein sequence ID" value="AMD19178.1"/>
    <property type="molecule type" value="Genomic_DNA"/>
</dbReference>
<evidence type="ECO:0000256" key="4">
    <source>
        <dbReference type="ARBA" id="ARBA00022763"/>
    </source>
</evidence>
<keyword evidence="8" id="KW-0804">Transcription</keyword>
<feature type="region of interest" description="Disordered" evidence="16">
    <location>
        <begin position="876"/>
        <end position="911"/>
    </location>
</feature>
<dbReference type="Gene3D" id="1.10.10.60">
    <property type="entry name" value="Homeodomain-like"/>
    <property type="match status" value="1"/>
</dbReference>
<evidence type="ECO:0000256" key="11">
    <source>
        <dbReference type="ARBA" id="ARBA00025178"/>
    </source>
</evidence>
<dbReference type="PANTHER" id="PTHR46459">
    <property type="entry name" value="E1A-BINDING PROTEIN P400-RELATED"/>
    <property type="match status" value="1"/>
</dbReference>
<evidence type="ECO:0000256" key="10">
    <source>
        <dbReference type="ARBA" id="ARBA00023242"/>
    </source>
</evidence>
<dbReference type="SMART" id="SM00717">
    <property type="entry name" value="SANT"/>
    <property type="match status" value="1"/>
</dbReference>
<dbReference type="SMART" id="SM00573">
    <property type="entry name" value="HSA"/>
    <property type="match status" value="1"/>
</dbReference>
<feature type="compositionally biased region" description="Low complexity" evidence="16">
    <location>
        <begin position="749"/>
        <end position="764"/>
    </location>
</feature>
<keyword evidence="4" id="KW-0227">DNA damage</keyword>
<evidence type="ECO:0000313" key="19">
    <source>
        <dbReference type="EMBL" id="AMD19178.1"/>
    </source>
</evidence>
<dbReference type="SUPFAM" id="SSF46689">
    <property type="entry name" value="Homeodomain-like"/>
    <property type="match status" value="1"/>
</dbReference>
<dbReference type="GO" id="GO:0006325">
    <property type="term" value="P:chromatin organization"/>
    <property type="evidence" value="ECO:0007669"/>
    <property type="project" value="UniProtKB-KW"/>
</dbReference>
<evidence type="ECO:0000256" key="5">
    <source>
        <dbReference type="ARBA" id="ARBA00022853"/>
    </source>
</evidence>
<evidence type="ECO:0000256" key="3">
    <source>
        <dbReference type="ARBA" id="ARBA00018561"/>
    </source>
</evidence>
<feature type="region of interest" description="Disordered" evidence="16">
    <location>
        <begin position="749"/>
        <end position="822"/>
    </location>
</feature>
<comment type="subcellular location">
    <subcellularLocation>
        <location evidence="1">Nucleus</location>
    </subcellularLocation>
</comment>
<dbReference type="Pfam" id="PF07529">
    <property type="entry name" value="HSA"/>
    <property type="match status" value="1"/>
</dbReference>
<evidence type="ECO:0000256" key="2">
    <source>
        <dbReference type="ARBA" id="ARBA00008913"/>
    </source>
</evidence>
<proteinExistence type="inferred from homology"/>
<feature type="domain" description="HSA" evidence="18">
    <location>
        <begin position="324"/>
        <end position="404"/>
    </location>
</feature>
<evidence type="ECO:0000256" key="14">
    <source>
        <dbReference type="ARBA" id="ARBA00072841"/>
    </source>
</evidence>
<evidence type="ECO:0000256" key="13">
    <source>
        <dbReference type="ARBA" id="ARBA00032084"/>
    </source>
</evidence>
<keyword evidence="9" id="KW-0234">DNA repair</keyword>
<protein>
    <recommendedName>
        <fullName evidence="3">Chromatin modification-related protein EAF1</fullName>
    </recommendedName>
    <alternativeName>
        <fullName evidence="14">Chromatin modification-related protein eaf1</fullName>
    </alternativeName>
    <alternativeName>
        <fullName evidence="13 15">ESA1-associated factor 1</fullName>
    </alternativeName>
    <alternativeName>
        <fullName evidence="12">Vacuolar import and degradation protein 21</fullName>
    </alternativeName>
</protein>
<evidence type="ECO:0000256" key="16">
    <source>
        <dbReference type="SAM" id="MobiDB-lite"/>
    </source>
</evidence>
<name>A0A109UXB0_9SACH</name>
<feature type="region of interest" description="Disordered" evidence="16">
    <location>
        <begin position="76"/>
        <end position="138"/>
    </location>
</feature>
<dbReference type="GO" id="GO:0003682">
    <property type="term" value="F:chromatin binding"/>
    <property type="evidence" value="ECO:0007669"/>
    <property type="project" value="TreeGrafter"/>
</dbReference>
<evidence type="ECO:0000256" key="7">
    <source>
        <dbReference type="ARBA" id="ARBA00023159"/>
    </source>
</evidence>
<feature type="domain" description="Myb-like" evidence="17">
    <location>
        <begin position="571"/>
        <end position="625"/>
    </location>
</feature>
<feature type="compositionally biased region" description="Basic and acidic residues" evidence="16">
    <location>
        <begin position="721"/>
        <end position="737"/>
    </location>
</feature>
<comment type="similarity">
    <text evidence="2">Belongs to the EAF1 family.</text>
</comment>
<evidence type="ECO:0000256" key="8">
    <source>
        <dbReference type="ARBA" id="ARBA00023163"/>
    </source>
</evidence>
<dbReference type="CDD" id="cd00167">
    <property type="entry name" value="SANT"/>
    <property type="match status" value="1"/>
</dbReference>
<dbReference type="GeneID" id="28722652"/>
<gene>
    <name evidence="19" type="ORF">AW171_hschr2992</name>
</gene>
<evidence type="ECO:0000256" key="12">
    <source>
        <dbReference type="ARBA" id="ARBA00029670"/>
    </source>
</evidence>
<evidence type="ECO:0000313" key="20">
    <source>
        <dbReference type="Proteomes" id="UP000243052"/>
    </source>
</evidence>
<dbReference type="PROSITE" id="PS50090">
    <property type="entry name" value="MYB_LIKE"/>
    <property type="match status" value="1"/>
</dbReference>
<dbReference type="RefSeq" id="XP_017986174.1">
    <property type="nucleotide sequence ID" value="XM_018130685.1"/>
</dbReference>
<dbReference type="GO" id="GO:0005634">
    <property type="term" value="C:nucleus"/>
    <property type="evidence" value="ECO:0007669"/>
    <property type="project" value="UniProtKB-SubCell"/>
</dbReference>
<evidence type="ECO:0000256" key="1">
    <source>
        <dbReference type="ARBA" id="ARBA00004123"/>
    </source>
</evidence>
<comment type="function">
    <text evidence="11">Component of the NuA4 histone acetyltransferase complex which is involved in transcriptional activation of selected genes principally by acetylation of nucleosomal histone H4 and H2A. The NuA4 complex is also involved in DNA repair.</text>
</comment>
<accession>A0A109UXB0</accession>
<keyword evidence="5" id="KW-0156">Chromatin regulator</keyword>
<organism evidence="19 20">
    <name type="scientific">Eremothecium sinecaudum</name>
    <dbReference type="NCBI Taxonomy" id="45286"/>
    <lineage>
        <taxon>Eukaryota</taxon>
        <taxon>Fungi</taxon>
        <taxon>Dikarya</taxon>
        <taxon>Ascomycota</taxon>
        <taxon>Saccharomycotina</taxon>
        <taxon>Saccharomycetes</taxon>
        <taxon>Saccharomycetales</taxon>
        <taxon>Saccharomycetaceae</taxon>
        <taxon>Eremothecium</taxon>
    </lineage>
</organism>
<dbReference type="PROSITE" id="PS51204">
    <property type="entry name" value="HSA"/>
    <property type="match status" value="1"/>
</dbReference>
<dbReference type="Proteomes" id="UP000243052">
    <property type="component" value="Chromosome ii"/>
</dbReference>
<feature type="region of interest" description="Disordered" evidence="16">
    <location>
        <begin position="718"/>
        <end position="737"/>
    </location>
</feature>
<evidence type="ECO:0000256" key="15">
    <source>
        <dbReference type="ARBA" id="ARBA00082479"/>
    </source>
</evidence>
<dbReference type="Pfam" id="PF13921">
    <property type="entry name" value="Myb_DNA-bind_6"/>
    <property type="match status" value="1"/>
</dbReference>
<dbReference type="AlphaFoldDB" id="A0A109UXB0"/>
<dbReference type="GO" id="GO:0035267">
    <property type="term" value="C:NuA4 histone acetyltransferase complex"/>
    <property type="evidence" value="ECO:0007669"/>
    <property type="project" value="TreeGrafter"/>
</dbReference>
<dbReference type="PANTHER" id="PTHR46459:SF1">
    <property type="entry name" value="E1A-BINDING PROTEIN P400"/>
    <property type="match status" value="1"/>
</dbReference>
<dbReference type="STRING" id="45286.A0A109UXB0"/>
<keyword evidence="20" id="KW-1185">Reference proteome</keyword>
<dbReference type="GO" id="GO:0006281">
    <property type="term" value="P:DNA repair"/>
    <property type="evidence" value="ECO:0007669"/>
    <property type="project" value="UniProtKB-KW"/>
</dbReference>
<feature type="region of interest" description="Disordered" evidence="16">
    <location>
        <begin position="689"/>
        <end position="710"/>
    </location>
</feature>
<reference evidence="19 20" key="1">
    <citation type="submission" date="2016-01" db="EMBL/GenBank/DDBJ databases">
        <title>Genome sequence of the yeast Holleya sinecauda.</title>
        <authorList>
            <person name="Dietrich F.S."/>
        </authorList>
    </citation>
    <scope>NUCLEOTIDE SEQUENCE [LARGE SCALE GENOMIC DNA]</scope>
    <source>
        <strain evidence="19 20">ATCC 58844</strain>
    </source>
</reference>
<feature type="region of interest" description="Disordered" evidence="16">
    <location>
        <begin position="389"/>
        <end position="422"/>
    </location>
</feature>
<evidence type="ECO:0000256" key="6">
    <source>
        <dbReference type="ARBA" id="ARBA00023015"/>
    </source>
</evidence>
<sequence length="911" mass="104246">MSGLRKEPLVEKKIQMENILEERNSKLSQLFWLSRLNEMKGSADMESLKSELNDFLMRNDLRKNVPFEVSNLPVYKPQEPQLDKRPVRSKSITPSENGSHKKKDENLSAIDPENRKRTRDSQMTEESSVAEKSLEPPLKQQKKILDGFLVPQTVQATNGKEIGITGNMPHGDVLRTSSEPAGNVPSVNAQQVSPTYNLDILNLHVKPTEVETKKKQNPIIEEIRKGKHQQSQDLFKESEVNKDSVYLVMDENIPTKLPQAVPLAELKYVSQTLPLIRLIPSTHKVLTTDLYNTALNEGRITVVSSRIEELRRLNLWSLRQPKKFIDPWASLKAGTHHNIMLSEAKWMREDFNESKKFKIAMCALIAEAVKDYWKYGKVCLVKRKMHSSAASEETDKPVTSKDIAGNNEDNTDAGKHGLPCDDNDPQSIDTTLLFEKPDPNKEVMLPDLPQITEEEYKQNVKPPIFKIFLTSSDISPLEKMVLQNATPYSGLEGEKDKQEEVPFVPISKSTVILDNDKFLKLVEKQIIDEEPSLVALSKRRGMFYGNRRSHYLKPPVAPALRYLKFRTPTIWSPDDDQELVKNINQYAYNWELISSQMSSQNTRSYVSNIERRTPWQCFERFVQLNERFSIHDMKGPRAHAAQVWLHEAHKLQQQQKRRISPLGVGPESIQRGHRRLRWASMFEAMRKNIKKRENAPRPNPSQPRKPLDVKSMVVPTPAEISELKAQRDETLRREGQLRRAAKQRIELAQIQQQQQEQPQQLSEQTNIRSRISSSAPGTKELNNDNKAVMTPRQTQSSPITDDRSQLTIQTPRQSKSKSESEQDVIERYANKIMAQRPELTQDIALKAAENYYKNVNLKHQQQQTFAKQAVSQSNTSLSTNAGSASNGVANKIRSPTPQEILQRIQQKQNDS</sequence>
<keyword evidence="6" id="KW-0805">Transcription regulation</keyword>
<evidence type="ECO:0000259" key="17">
    <source>
        <dbReference type="PROSITE" id="PS50090"/>
    </source>
</evidence>
<dbReference type="InterPro" id="IPR009057">
    <property type="entry name" value="Homeodomain-like_sf"/>
</dbReference>
<dbReference type="OrthoDB" id="5364245at2759"/>
<feature type="compositionally biased region" description="Polar residues" evidence="16">
    <location>
        <begin position="791"/>
        <end position="813"/>
    </location>
</feature>